<dbReference type="Pfam" id="PF13560">
    <property type="entry name" value="HTH_31"/>
    <property type="match status" value="1"/>
</dbReference>
<dbReference type="InterPro" id="IPR041413">
    <property type="entry name" value="MLTR_LBD"/>
</dbReference>
<dbReference type="GO" id="GO:0003677">
    <property type="term" value="F:DNA binding"/>
    <property type="evidence" value="ECO:0007669"/>
    <property type="project" value="InterPro"/>
</dbReference>
<comment type="caution">
    <text evidence="2">The sequence shown here is derived from an EMBL/GenBank/DDBJ whole genome shotgun (WGS) entry which is preliminary data.</text>
</comment>
<dbReference type="InterPro" id="IPR010982">
    <property type="entry name" value="Lambda_DNA-bd_dom_sf"/>
</dbReference>
<dbReference type="CDD" id="cd00093">
    <property type="entry name" value="HTH_XRE"/>
    <property type="match status" value="1"/>
</dbReference>
<dbReference type="SMART" id="SM00530">
    <property type="entry name" value="HTH_XRE"/>
    <property type="match status" value="1"/>
</dbReference>
<dbReference type="Gene3D" id="3.30.450.180">
    <property type="match status" value="1"/>
</dbReference>
<gene>
    <name evidence="2" type="ORF">G1H11_12050</name>
</gene>
<protein>
    <submittedName>
        <fullName evidence="2">Transcriptional regulator</fullName>
    </submittedName>
</protein>
<reference evidence="2 3" key="1">
    <citation type="submission" date="2020-02" db="EMBL/GenBank/DDBJ databases">
        <authorList>
            <person name="Li X.-J."/>
            <person name="Feng X.-M."/>
        </authorList>
    </citation>
    <scope>NUCLEOTIDE SEQUENCE [LARGE SCALE GENOMIC DNA]</scope>
    <source>
        <strain evidence="2 3">CGMCC 4.7225</strain>
    </source>
</reference>
<evidence type="ECO:0000259" key="1">
    <source>
        <dbReference type="SMART" id="SM00530"/>
    </source>
</evidence>
<sequence length="283" mass="31646">MVGDSPSARGRREQLRDFLRSRRARLAPEGVGLPRAGRRRTPGLRREEVAMLAGVGVSWYTWLEQGRDIKVSTDVLDAVSRALRLDEPERRHLYLLTGLNPPAPRGAARATVTPELRRLIDAWAPRPAVLRDRYWNLIAVNDAAAAVFGYDEADHNCLVTFFTNDRYRSMHTHWFAIAPDVVAAFRADAARYPDDAEFARIVEGLRTVSPEFDELWARHDVAAATQAVKAVRHPEVGELIFDTTVLTLPDKPGYHVELQNPLPGSGTQARLERLATIRLASTA</sequence>
<keyword evidence="3" id="KW-1185">Reference proteome</keyword>
<feature type="domain" description="HTH cro/C1-type" evidence="1">
    <location>
        <begin position="18"/>
        <end position="90"/>
    </location>
</feature>
<dbReference type="RefSeq" id="WP_163818786.1">
    <property type="nucleotide sequence ID" value="NZ_JAAGOB010000005.1"/>
</dbReference>
<evidence type="ECO:0000313" key="3">
    <source>
        <dbReference type="Proteomes" id="UP000469185"/>
    </source>
</evidence>
<organism evidence="2 3">
    <name type="scientific">Phytoactinopolyspora alkaliphila</name>
    <dbReference type="NCBI Taxonomy" id="1783498"/>
    <lineage>
        <taxon>Bacteria</taxon>
        <taxon>Bacillati</taxon>
        <taxon>Actinomycetota</taxon>
        <taxon>Actinomycetes</taxon>
        <taxon>Jiangellales</taxon>
        <taxon>Jiangellaceae</taxon>
        <taxon>Phytoactinopolyspora</taxon>
    </lineage>
</organism>
<name>A0A6N9YM51_9ACTN</name>
<dbReference type="SUPFAM" id="SSF47413">
    <property type="entry name" value="lambda repressor-like DNA-binding domains"/>
    <property type="match status" value="1"/>
</dbReference>
<dbReference type="InterPro" id="IPR001387">
    <property type="entry name" value="Cro/C1-type_HTH"/>
</dbReference>
<dbReference type="Pfam" id="PF17765">
    <property type="entry name" value="MLTR_LBD"/>
    <property type="match status" value="1"/>
</dbReference>
<dbReference type="PANTHER" id="PTHR35010:SF3">
    <property type="entry name" value="BLL4873 PROTEIN"/>
    <property type="match status" value="1"/>
</dbReference>
<accession>A0A6N9YM51</accession>
<proteinExistence type="predicted"/>
<evidence type="ECO:0000313" key="2">
    <source>
        <dbReference type="EMBL" id="NED96042.1"/>
    </source>
</evidence>
<dbReference type="EMBL" id="JAAGOB010000005">
    <property type="protein sequence ID" value="NED96042.1"/>
    <property type="molecule type" value="Genomic_DNA"/>
</dbReference>
<dbReference type="AlphaFoldDB" id="A0A6N9YM51"/>
<dbReference type="Gene3D" id="1.10.260.40">
    <property type="entry name" value="lambda repressor-like DNA-binding domains"/>
    <property type="match status" value="1"/>
</dbReference>
<dbReference type="Proteomes" id="UP000469185">
    <property type="component" value="Unassembled WGS sequence"/>
</dbReference>
<dbReference type="PANTHER" id="PTHR35010">
    <property type="entry name" value="BLL4672 PROTEIN-RELATED"/>
    <property type="match status" value="1"/>
</dbReference>